<proteinExistence type="predicted"/>
<accession>A0A137RJ56</accession>
<dbReference type="InterPro" id="IPR050553">
    <property type="entry name" value="Thioredoxin_ResA/DsbE_sf"/>
</dbReference>
<dbReference type="STRING" id="1548749.LS48_07035"/>
<name>A0A137RJ56_9FLAO</name>
<keyword evidence="3" id="KW-1015">Disulfide bond</keyword>
<comment type="caution">
    <text evidence="6">The sequence shown here is derived from an EMBL/GenBank/DDBJ whole genome shotgun (WGS) entry which is preliminary data.</text>
</comment>
<dbReference type="InterPro" id="IPR013740">
    <property type="entry name" value="Redoxin"/>
</dbReference>
<dbReference type="Gene3D" id="3.40.30.10">
    <property type="entry name" value="Glutaredoxin"/>
    <property type="match status" value="1"/>
</dbReference>
<evidence type="ECO:0000313" key="6">
    <source>
        <dbReference type="EMBL" id="KXO00211.1"/>
    </source>
</evidence>
<evidence type="ECO:0000256" key="2">
    <source>
        <dbReference type="ARBA" id="ARBA00022748"/>
    </source>
</evidence>
<dbReference type="GO" id="GO:0016853">
    <property type="term" value="F:isomerase activity"/>
    <property type="evidence" value="ECO:0007669"/>
    <property type="project" value="UniProtKB-KW"/>
</dbReference>
<evidence type="ECO:0000256" key="4">
    <source>
        <dbReference type="ARBA" id="ARBA00023284"/>
    </source>
</evidence>
<dbReference type="Pfam" id="PF08534">
    <property type="entry name" value="Redoxin"/>
    <property type="match status" value="1"/>
</dbReference>
<dbReference type="PROSITE" id="PS51257">
    <property type="entry name" value="PROKAR_LIPOPROTEIN"/>
    <property type="match status" value="1"/>
</dbReference>
<sequence>MKKIGLFFLVLLVIACEQEEKPQYSILSGTVENNTAETVFVRGNDFEQRTQIGENGSFLDTLHIKTDGFYEMYVGRERTGIYLEKGKTLSVTLNANEFDETLKYTGDLGNINNFLAAKYLWNEQNLDYKEIFSMDEADFFKQLDKNQKSFDSLYTANSITNENFKEKLSVEDKYARAIMLENYQEAHRYYNGNTDFKVSDSFYDELKNVNYTDTLAYRNSVAYQSLLDAHFNRLAAEAAAENGNVDQAILYLKKVDENLPDGYAKERIMSSYLQFGLKPNERLEEVFNIYKNSNPGSENLAALTERYNKLKTITKGNPSPTFNFENHKGGYTSLENLKGKYVYIDVWATWCGPCLREIPSLKEVEKEYHNNNIEFVSISIDEPKDYDKWKQMVSAKELGGIQLMADNNWNSKFVKDYAILGIPRFILIDPQGNIVSADAPRPSDPELRKLIDGLM</sequence>
<keyword evidence="7" id="KW-1185">Reference proteome</keyword>
<dbReference type="PROSITE" id="PS51352">
    <property type="entry name" value="THIOREDOXIN_2"/>
    <property type="match status" value="1"/>
</dbReference>
<gene>
    <name evidence="6" type="ORF">LS48_07035</name>
</gene>
<evidence type="ECO:0000313" key="7">
    <source>
        <dbReference type="Proteomes" id="UP000070138"/>
    </source>
</evidence>
<dbReference type="CDD" id="cd02966">
    <property type="entry name" value="TlpA_like_family"/>
    <property type="match status" value="1"/>
</dbReference>
<organism evidence="6 7">
    <name type="scientific">Aequorivita aquimaris</name>
    <dbReference type="NCBI Taxonomy" id="1548749"/>
    <lineage>
        <taxon>Bacteria</taxon>
        <taxon>Pseudomonadati</taxon>
        <taxon>Bacteroidota</taxon>
        <taxon>Flavobacteriia</taxon>
        <taxon>Flavobacteriales</taxon>
        <taxon>Flavobacteriaceae</taxon>
        <taxon>Aequorivita</taxon>
    </lineage>
</organism>
<feature type="domain" description="Thioredoxin" evidence="5">
    <location>
        <begin position="313"/>
        <end position="455"/>
    </location>
</feature>
<dbReference type="AlphaFoldDB" id="A0A137RJ56"/>
<comment type="subcellular location">
    <subcellularLocation>
        <location evidence="1">Cell envelope</location>
    </subcellularLocation>
</comment>
<dbReference type="PATRIC" id="fig|1548749.3.peg.1491"/>
<dbReference type="InterPro" id="IPR013766">
    <property type="entry name" value="Thioredoxin_domain"/>
</dbReference>
<dbReference type="OrthoDB" id="743079at2"/>
<dbReference type="RefSeq" id="WP_062621387.1">
    <property type="nucleotide sequence ID" value="NZ_JRWG01000003.1"/>
</dbReference>
<dbReference type="Proteomes" id="UP000070138">
    <property type="component" value="Unassembled WGS sequence"/>
</dbReference>
<dbReference type="PANTHER" id="PTHR42852">
    <property type="entry name" value="THIOL:DISULFIDE INTERCHANGE PROTEIN DSBE"/>
    <property type="match status" value="1"/>
</dbReference>
<evidence type="ECO:0000256" key="1">
    <source>
        <dbReference type="ARBA" id="ARBA00004196"/>
    </source>
</evidence>
<dbReference type="PANTHER" id="PTHR42852:SF6">
    <property type="entry name" value="THIOL:DISULFIDE INTERCHANGE PROTEIN DSBE"/>
    <property type="match status" value="1"/>
</dbReference>
<protein>
    <submittedName>
        <fullName evidence="6">Thiol-disulfide isomerase</fullName>
    </submittedName>
</protein>
<keyword evidence="6" id="KW-0413">Isomerase</keyword>
<reference evidence="6 7" key="2">
    <citation type="journal article" date="2016" name="Int. J. Syst. Evol. Microbiol.">
        <title>Vitellibacter aquimaris sp. nov., a marine bacterium isolated from seawater.</title>
        <authorList>
            <person name="Thevarajoo S."/>
            <person name="Selvaratnam C."/>
            <person name="Goh K.M."/>
            <person name="Hong K.W."/>
            <person name="Chan X.Y."/>
            <person name="Chan K.G."/>
            <person name="Chong C.S."/>
        </authorList>
    </citation>
    <scope>NUCLEOTIDE SEQUENCE [LARGE SCALE GENOMIC DNA]</scope>
    <source>
        <strain evidence="6 7">D-24</strain>
    </source>
</reference>
<dbReference type="EMBL" id="JRWG01000003">
    <property type="protein sequence ID" value="KXO00211.1"/>
    <property type="molecule type" value="Genomic_DNA"/>
</dbReference>
<keyword evidence="2" id="KW-0201">Cytochrome c-type biogenesis</keyword>
<evidence type="ECO:0000256" key="3">
    <source>
        <dbReference type="ARBA" id="ARBA00023157"/>
    </source>
</evidence>
<dbReference type="GO" id="GO:0030313">
    <property type="term" value="C:cell envelope"/>
    <property type="evidence" value="ECO:0007669"/>
    <property type="project" value="UniProtKB-SubCell"/>
</dbReference>
<dbReference type="GO" id="GO:0017004">
    <property type="term" value="P:cytochrome complex assembly"/>
    <property type="evidence" value="ECO:0007669"/>
    <property type="project" value="UniProtKB-KW"/>
</dbReference>
<dbReference type="SUPFAM" id="SSF52833">
    <property type="entry name" value="Thioredoxin-like"/>
    <property type="match status" value="1"/>
</dbReference>
<dbReference type="GO" id="GO:0016491">
    <property type="term" value="F:oxidoreductase activity"/>
    <property type="evidence" value="ECO:0007669"/>
    <property type="project" value="InterPro"/>
</dbReference>
<keyword evidence="4" id="KW-0676">Redox-active center</keyword>
<evidence type="ECO:0000259" key="5">
    <source>
        <dbReference type="PROSITE" id="PS51352"/>
    </source>
</evidence>
<dbReference type="InterPro" id="IPR036249">
    <property type="entry name" value="Thioredoxin-like_sf"/>
</dbReference>
<reference evidence="7" key="1">
    <citation type="submission" date="2014-10" db="EMBL/GenBank/DDBJ databases">
        <title>Genome sequencing of Vitellibacter sp. D-24.</title>
        <authorList>
            <person name="Thevarajoo S."/>
            <person name="Selvaratnam C."/>
            <person name="Goh K.M."/>
            <person name="Chong C.S."/>
        </authorList>
    </citation>
    <scope>NUCLEOTIDE SEQUENCE [LARGE SCALE GENOMIC DNA]</scope>
    <source>
        <strain evidence="7">D-24</strain>
    </source>
</reference>